<evidence type="ECO:0000256" key="4">
    <source>
        <dbReference type="ARBA" id="ARBA00022574"/>
    </source>
</evidence>
<dbReference type="FunFam" id="3.20.20.60:FF:000003">
    <property type="entry name" value="3-methyl-2-oxobutanoate hydroxymethyltransferase"/>
    <property type="match status" value="1"/>
</dbReference>
<evidence type="ECO:0000256" key="9">
    <source>
        <dbReference type="RuleBase" id="RU362100"/>
    </source>
</evidence>
<reference evidence="10 11" key="1">
    <citation type="submission" date="2020-11" db="EMBL/GenBank/DDBJ databases">
        <title>Kefir isolates.</title>
        <authorList>
            <person name="Marcisauskas S."/>
            <person name="Kim Y."/>
            <person name="Blasche S."/>
        </authorList>
    </citation>
    <scope>NUCLEOTIDE SEQUENCE [LARGE SCALE GENOMIC DNA]</scope>
    <source>
        <strain evidence="10 11">OG2</strain>
    </source>
</reference>
<comment type="similarity">
    <text evidence="2 9">Belongs to the PanB family.</text>
</comment>
<dbReference type="NCBIfam" id="NF001452">
    <property type="entry name" value="PRK00311.1"/>
    <property type="match status" value="1"/>
</dbReference>
<dbReference type="CDD" id="cd00200">
    <property type="entry name" value="WD40"/>
    <property type="match status" value="1"/>
</dbReference>
<dbReference type="GO" id="GO:0005739">
    <property type="term" value="C:mitochondrion"/>
    <property type="evidence" value="ECO:0007669"/>
    <property type="project" value="TreeGrafter"/>
</dbReference>
<comment type="function">
    <text evidence="9">Catalyzes the reversible reaction in which hydroxymethyl group from 5,10-methylenetetrahydrofolate is transferred onto alpha-ketoisovalerate to form ketopantoate.</text>
</comment>
<sequence>MYNLVCSRDIAAWNDGLVICSTVKINPDGTKIAIPIDKNIQIYNISDGSLYCNVQTNHIDSISDIVWSPDGQCIASGSNDCTIQIHHIEKYGLLHILQNHTGPVISLCYNNKGNLLFSGSMDESVKTWDVLNGKCLRTISAHSDPVVSINIPSMDNSVMASGSYDGLVRIFDTETGHCLSTLTYDKDWQNSGRVVPITQVQFSHNGKFLLVKSLDGAVKLWDCIRGTVVRTFITAEQRQRQGQTRIGKYSCGMTMSYVIEGQTSTVIVISGDEDGYITCWDSNTKQILQTLDSDIQTKYQSGKPLTMMTAYDYITAKWVHESQTDILLVGDSLAMTALGYDSTTDLPFDEFKYHVKSVCRAPGVSMIVTDMPFGTFEQNHSQGIQNAIELMKLNHRVNSVKIECGPHDKDIYTMSFIKELCQRGIPVMGHIGLTPQRANSLGGFKVQGSQSAEQILELFETAQKLQDAGCWGLVIECVPHKVATYITDHLRIPTIGIGAGNGTSGQVLVMSDMMGMILKEENNSLPRFVKQYENISTIMSSGLKKYNSDVESRTFPERDAHSFKMKETIWKDFLQLVEKS</sequence>
<dbReference type="InterPro" id="IPR015943">
    <property type="entry name" value="WD40/YVTN_repeat-like_dom_sf"/>
</dbReference>
<organism evidence="10 11">
    <name type="scientific">Maudiozyma exigua</name>
    <name type="common">Yeast</name>
    <name type="synonym">Kazachstania exigua</name>
    <dbReference type="NCBI Taxonomy" id="34358"/>
    <lineage>
        <taxon>Eukaryota</taxon>
        <taxon>Fungi</taxon>
        <taxon>Dikarya</taxon>
        <taxon>Ascomycota</taxon>
        <taxon>Saccharomycotina</taxon>
        <taxon>Saccharomycetes</taxon>
        <taxon>Saccharomycetales</taxon>
        <taxon>Saccharomycetaceae</taxon>
        <taxon>Maudiozyma</taxon>
    </lineage>
</organism>
<keyword evidence="4 8" id="KW-0853">WD repeat</keyword>
<dbReference type="EC" id="2.1.2.11" evidence="3 9"/>
<feature type="repeat" description="WD" evidence="8">
    <location>
        <begin position="97"/>
        <end position="138"/>
    </location>
</feature>
<name>A0A9P7B9Q1_MAUEX</name>
<feature type="repeat" description="WD" evidence="8">
    <location>
        <begin position="139"/>
        <end position="181"/>
    </location>
</feature>
<feature type="repeat" description="WD" evidence="8">
    <location>
        <begin position="190"/>
        <end position="231"/>
    </location>
</feature>
<feature type="repeat" description="WD" evidence="8">
    <location>
        <begin position="55"/>
        <end position="85"/>
    </location>
</feature>
<dbReference type="PANTHER" id="PTHR20881:SF0">
    <property type="entry name" value="3-METHYL-2-OXOBUTANOATE HYDROXYMETHYLTRANSFERASE"/>
    <property type="match status" value="1"/>
</dbReference>
<keyword evidence="9" id="KW-0566">Pantothenate biosynthesis</keyword>
<dbReference type="InterPro" id="IPR019775">
    <property type="entry name" value="WD40_repeat_CS"/>
</dbReference>
<evidence type="ECO:0000256" key="6">
    <source>
        <dbReference type="ARBA" id="ARBA00022737"/>
    </source>
</evidence>
<dbReference type="SUPFAM" id="SSF51621">
    <property type="entry name" value="Phosphoenolpyruvate/pyruvate domain"/>
    <property type="match status" value="1"/>
</dbReference>
<dbReference type="GO" id="GO:0015940">
    <property type="term" value="P:pantothenate biosynthetic process"/>
    <property type="evidence" value="ECO:0007669"/>
    <property type="project" value="UniProtKB-KW"/>
</dbReference>
<dbReference type="EMBL" id="PUHR01000090">
    <property type="protein sequence ID" value="KAG0667834.1"/>
    <property type="molecule type" value="Genomic_DNA"/>
</dbReference>
<dbReference type="CDD" id="cd06557">
    <property type="entry name" value="KPHMT-like"/>
    <property type="match status" value="1"/>
</dbReference>
<dbReference type="PROSITE" id="PS50082">
    <property type="entry name" value="WD_REPEATS_2"/>
    <property type="match status" value="4"/>
</dbReference>
<keyword evidence="11" id="KW-1185">Reference proteome</keyword>
<dbReference type="PROSITE" id="PS00678">
    <property type="entry name" value="WD_REPEATS_1"/>
    <property type="match status" value="1"/>
</dbReference>
<evidence type="ECO:0000256" key="8">
    <source>
        <dbReference type="PROSITE-ProRule" id="PRU00221"/>
    </source>
</evidence>
<dbReference type="GO" id="GO:0000287">
    <property type="term" value="F:magnesium ion binding"/>
    <property type="evidence" value="ECO:0007669"/>
    <property type="project" value="TreeGrafter"/>
</dbReference>
<comment type="caution">
    <text evidence="10">The sequence shown here is derived from an EMBL/GenBank/DDBJ whole genome shotgun (WGS) entry which is preliminary data.</text>
</comment>
<dbReference type="NCBIfam" id="TIGR00222">
    <property type="entry name" value="panB"/>
    <property type="match status" value="1"/>
</dbReference>
<dbReference type="AlphaFoldDB" id="A0A9P7B9Q1"/>
<dbReference type="InterPro" id="IPR015813">
    <property type="entry name" value="Pyrv/PenolPyrv_kinase-like_dom"/>
</dbReference>
<dbReference type="InterPro" id="IPR001680">
    <property type="entry name" value="WD40_rpt"/>
</dbReference>
<dbReference type="Gene3D" id="2.130.10.10">
    <property type="entry name" value="YVTN repeat-like/Quinoprotein amine dehydrogenase"/>
    <property type="match status" value="2"/>
</dbReference>
<comment type="catalytic activity">
    <reaction evidence="7 9">
        <text>(6R)-5,10-methylene-5,6,7,8-tetrahydrofolate + 3-methyl-2-oxobutanoate + H2O = 2-dehydropantoate + (6S)-5,6,7,8-tetrahydrofolate</text>
        <dbReference type="Rhea" id="RHEA:11824"/>
        <dbReference type="ChEBI" id="CHEBI:11561"/>
        <dbReference type="ChEBI" id="CHEBI:11851"/>
        <dbReference type="ChEBI" id="CHEBI:15377"/>
        <dbReference type="ChEBI" id="CHEBI:15636"/>
        <dbReference type="ChEBI" id="CHEBI:57453"/>
        <dbReference type="EC" id="2.1.2.11"/>
    </reaction>
</comment>
<dbReference type="InterPro" id="IPR003700">
    <property type="entry name" value="Pantoate_hydroxy_MeTrfase"/>
</dbReference>
<dbReference type="PROSITE" id="PS50294">
    <property type="entry name" value="WD_REPEATS_REGION"/>
    <property type="match status" value="2"/>
</dbReference>
<evidence type="ECO:0000256" key="3">
    <source>
        <dbReference type="ARBA" id="ARBA00012618"/>
    </source>
</evidence>
<dbReference type="SUPFAM" id="SSF50978">
    <property type="entry name" value="WD40 repeat-like"/>
    <property type="match status" value="1"/>
</dbReference>
<keyword evidence="6" id="KW-0677">Repeat</keyword>
<dbReference type="Gene3D" id="3.20.20.60">
    <property type="entry name" value="Phosphoenolpyruvate-binding domains"/>
    <property type="match status" value="1"/>
</dbReference>
<dbReference type="InterPro" id="IPR036322">
    <property type="entry name" value="WD40_repeat_dom_sf"/>
</dbReference>
<dbReference type="GO" id="GO:0003864">
    <property type="term" value="F:3-methyl-2-oxobutanoate hydroxymethyltransferase activity"/>
    <property type="evidence" value="ECO:0007669"/>
    <property type="project" value="UniProtKB-EC"/>
</dbReference>
<dbReference type="InterPro" id="IPR040442">
    <property type="entry name" value="Pyrv_kinase-like_dom_sf"/>
</dbReference>
<evidence type="ECO:0000313" key="10">
    <source>
        <dbReference type="EMBL" id="KAG0667834.1"/>
    </source>
</evidence>
<gene>
    <name evidence="10" type="ORF">C6P45_005335</name>
</gene>
<keyword evidence="5 9" id="KW-0808">Transferase</keyword>
<dbReference type="Pfam" id="PF00400">
    <property type="entry name" value="WD40"/>
    <property type="match status" value="4"/>
</dbReference>
<evidence type="ECO:0000256" key="2">
    <source>
        <dbReference type="ARBA" id="ARBA00008676"/>
    </source>
</evidence>
<dbReference type="PANTHER" id="PTHR20881">
    <property type="entry name" value="3-METHYL-2-OXOBUTANOATE HYDROXYMETHYLTRANSFERASE"/>
    <property type="match status" value="1"/>
</dbReference>
<evidence type="ECO:0000256" key="1">
    <source>
        <dbReference type="ARBA" id="ARBA00005033"/>
    </source>
</evidence>
<dbReference type="OrthoDB" id="425211at2759"/>
<comment type="pathway">
    <text evidence="1 9">Cofactor biosynthesis; (R)-pantothenate biosynthesis; (R)-pantoate from 3-methyl-2-oxobutanoate: step 1/2.</text>
</comment>
<proteinExistence type="inferred from homology"/>
<dbReference type="Proteomes" id="UP000750334">
    <property type="component" value="Unassembled WGS sequence"/>
</dbReference>
<dbReference type="SMART" id="SM00320">
    <property type="entry name" value="WD40"/>
    <property type="match status" value="5"/>
</dbReference>
<protein>
    <recommendedName>
        <fullName evidence="3 9">3-methyl-2-oxobutanoate hydroxymethyltransferase</fullName>
        <ecNumber evidence="3 9">2.1.2.11</ecNumber>
    </recommendedName>
</protein>
<evidence type="ECO:0000313" key="11">
    <source>
        <dbReference type="Proteomes" id="UP000750334"/>
    </source>
</evidence>
<accession>A0A9P7B9Q1</accession>
<evidence type="ECO:0000256" key="7">
    <source>
        <dbReference type="ARBA" id="ARBA00049172"/>
    </source>
</evidence>
<evidence type="ECO:0000256" key="5">
    <source>
        <dbReference type="ARBA" id="ARBA00022679"/>
    </source>
</evidence>
<dbReference type="HAMAP" id="MF_00156">
    <property type="entry name" value="PanB"/>
    <property type="match status" value="1"/>
</dbReference>
<dbReference type="Pfam" id="PF02548">
    <property type="entry name" value="Pantoate_transf"/>
    <property type="match status" value="1"/>
</dbReference>